<evidence type="ECO:0000259" key="1">
    <source>
        <dbReference type="Pfam" id="PF01796"/>
    </source>
</evidence>
<proteinExistence type="predicted"/>
<organism evidence="4 5">
    <name type="scientific">Mycolicibacter senuensis</name>
    <dbReference type="NCBI Taxonomy" id="386913"/>
    <lineage>
        <taxon>Bacteria</taxon>
        <taxon>Bacillati</taxon>
        <taxon>Actinomycetota</taxon>
        <taxon>Actinomycetes</taxon>
        <taxon>Mycobacteriales</taxon>
        <taxon>Mycobacteriaceae</taxon>
        <taxon>Mycolicibacter</taxon>
    </lineage>
</organism>
<dbReference type="InterPro" id="IPR012340">
    <property type="entry name" value="NA-bd_OB-fold"/>
</dbReference>
<sequence length="554" mass="58741">MSAPGRPLPAITMDNEFFWTSGADGVLRLQNCRDCSALIHPPQPICRYCRGTNMGVAEVSGRATLAGFTVNHRFSLPGLPAPYVVAQVAIDEDPRVRLTTNIIECDADQLELGQQVEVVFESIEDVWLPLFRPVAQGAAGSASKPLPADEIAPEDFAQHVRPMVSADKFEDKSAITGIGASRLGRRLMAAPLALTVEACQAAIADAGLTFDDIDGLSTYPSLDVAGMGEGGVTALEGALGLRPTWINGGMDTFGPGGSVIAAMMAVATGLARHVLCFRTVWESTFSELLKAGKASPPGGRRTNSWQIPFGATSAAHTLALNAQRHFHRYGTTRETLGWIALNQRANAALNPTAIYRDPMTMDDYLSARMITTPFGLYDCDVPCDGAVAVIVSAVDAARDLAKPPVLVEAVGTQIIERTDWDQSTLTHEPQVLGQAAHLWSRTTLRPADVDVAELYDGFSFNCLSWIEALGFCGIGEAKSFLDGGANIARDGVLPLNTHGGQLSHGRTHGMGLIHEAVTQLRGEAGARQVSGARVAVTSSGGLTPSGVMLLRADS</sequence>
<dbReference type="CDD" id="cd00829">
    <property type="entry name" value="SCP-x_thiolase"/>
    <property type="match status" value="1"/>
</dbReference>
<dbReference type="InterPro" id="IPR002878">
    <property type="entry name" value="ChsH2_C"/>
</dbReference>
<comment type="caution">
    <text evidence="4">The sequence shown here is derived from an EMBL/GenBank/DDBJ whole genome shotgun (WGS) entry which is preliminary data.</text>
</comment>
<evidence type="ECO:0000313" key="4">
    <source>
        <dbReference type="EMBL" id="GFG72429.1"/>
    </source>
</evidence>
<feature type="domain" description="ChsH2 C-terminal OB-fold" evidence="1">
    <location>
        <begin position="58"/>
        <end position="121"/>
    </location>
</feature>
<dbReference type="Pfam" id="PF01796">
    <property type="entry name" value="OB_ChsH2_C"/>
    <property type="match status" value="1"/>
</dbReference>
<dbReference type="SUPFAM" id="SSF53901">
    <property type="entry name" value="Thiolase-like"/>
    <property type="match status" value="2"/>
</dbReference>
<feature type="domain" description="ChsH2 rubredoxin-like zinc ribbon" evidence="2">
    <location>
        <begin position="19"/>
        <end position="54"/>
    </location>
</feature>
<feature type="domain" description="Thiolase C-terminal" evidence="3">
    <location>
        <begin position="440"/>
        <end position="543"/>
    </location>
</feature>
<dbReference type="GO" id="GO:0016746">
    <property type="term" value="F:acyltransferase activity"/>
    <property type="evidence" value="ECO:0007669"/>
    <property type="project" value="InterPro"/>
</dbReference>
<dbReference type="Pfam" id="PF12172">
    <property type="entry name" value="zf-ChsH2"/>
    <property type="match status" value="1"/>
</dbReference>
<name>A0A7I9XR25_9MYCO</name>
<dbReference type="InterPro" id="IPR055140">
    <property type="entry name" value="Thiolase_C_2"/>
</dbReference>
<keyword evidence="5" id="KW-1185">Reference proteome</keyword>
<gene>
    <name evidence="4" type="ORF">MSEN_41490</name>
</gene>
<reference evidence="4 5" key="1">
    <citation type="journal article" date="2019" name="Emerg. Microbes Infect.">
        <title>Comprehensive subspecies identification of 175 nontuberculous mycobacteria species based on 7547 genomic profiles.</title>
        <authorList>
            <person name="Matsumoto Y."/>
            <person name="Kinjo T."/>
            <person name="Motooka D."/>
            <person name="Nabeya D."/>
            <person name="Jung N."/>
            <person name="Uechi K."/>
            <person name="Horii T."/>
            <person name="Iida T."/>
            <person name="Fujita J."/>
            <person name="Nakamura S."/>
        </authorList>
    </citation>
    <scope>NUCLEOTIDE SEQUENCE [LARGE SCALE GENOMIC DNA]</scope>
    <source>
        <strain evidence="4 5">JCM 16017</strain>
    </source>
</reference>
<dbReference type="AlphaFoldDB" id="A0A7I9XR25"/>
<evidence type="ECO:0008006" key="6">
    <source>
        <dbReference type="Google" id="ProtNLM"/>
    </source>
</evidence>
<dbReference type="Pfam" id="PF22691">
    <property type="entry name" value="Thiolase_C_1"/>
    <property type="match status" value="1"/>
</dbReference>
<evidence type="ECO:0000313" key="5">
    <source>
        <dbReference type="Proteomes" id="UP000465263"/>
    </source>
</evidence>
<dbReference type="Proteomes" id="UP000465263">
    <property type="component" value="Unassembled WGS sequence"/>
</dbReference>
<dbReference type="OrthoDB" id="9785768at2"/>
<dbReference type="EMBL" id="BLKV01000003">
    <property type="protein sequence ID" value="GFG72429.1"/>
    <property type="molecule type" value="Genomic_DNA"/>
</dbReference>
<dbReference type="SUPFAM" id="SSF50249">
    <property type="entry name" value="Nucleic acid-binding proteins"/>
    <property type="match status" value="1"/>
</dbReference>
<evidence type="ECO:0000259" key="3">
    <source>
        <dbReference type="Pfam" id="PF22691"/>
    </source>
</evidence>
<dbReference type="PANTHER" id="PTHR42870">
    <property type="entry name" value="ACETYL-COA C-ACETYLTRANSFERASE"/>
    <property type="match status" value="1"/>
</dbReference>
<evidence type="ECO:0000259" key="2">
    <source>
        <dbReference type="Pfam" id="PF12172"/>
    </source>
</evidence>
<dbReference type="PANTHER" id="PTHR42870:SF1">
    <property type="entry name" value="NON-SPECIFIC LIPID-TRANSFER PROTEIN-LIKE 2"/>
    <property type="match status" value="1"/>
</dbReference>
<dbReference type="InterPro" id="IPR016039">
    <property type="entry name" value="Thiolase-like"/>
</dbReference>
<accession>A0A7I9XR25</accession>
<dbReference type="InterPro" id="IPR022002">
    <property type="entry name" value="ChsH2_Znr"/>
</dbReference>
<dbReference type="RefSeq" id="WP_085084165.1">
    <property type="nucleotide sequence ID" value="NZ_BLKV01000003.1"/>
</dbReference>
<protein>
    <recommendedName>
        <fullName evidence="6">3-ketoacyl-CoA thiolase</fullName>
    </recommendedName>
</protein>
<dbReference type="Gene3D" id="3.40.47.10">
    <property type="match status" value="1"/>
</dbReference>